<dbReference type="Proteomes" id="UP000799757">
    <property type="component" value="Unassembled WGS sequence"/>
</dbReference>
<name>A0A6A6X9E2_9PLEO</name>
<evidence type="ECO:0000256" key="3">
    <source>
        <dbReference type="ARBA" id="ARBA00022801"/>
    </source>
</evidence>
<keyword evidence="4" id="KW-0732">Signal</keyword>
<evidence type="ECO:0000313" key="6">
    <source>
        <dbReference type="EMBL" id="KAF2792871.1"/>
    </source>
</evidence>
<dbReference type="PANTHER" id="PTHR30457">
    <property type="entry name" value="5'-NUCLEOTIDASE SURE"/>
    <property type="match status" value="1"/>
</dbReference>
<reference evidence="6" key="1">
    <citation type="journal article" date="2020" name="Stud. Mycol.">
        <title>101 Dothideomycetes genomes: a test case for predicting lifestyles and emergence of pathogens.</title>
        <authorList>
            <person name="Haridas S."/>
            <person name="Albert R."/>
            <person name="Binder M."/>
            <person name="Bloem J."/>
            <person name="Labutti K."/>
            <person name="Salamov A."/>
            <person name="Andreopoulos B."/>
            <person name="Baker S."/>
            <person name="Barry K."/>
            <person name="Bills G."/>
            <person name="Bluhm B."/>
            <person name="Cannon C."/>
            <person name="Castanera R."/>
            <person name="Culley D."/>
            <person name="Daum C."/>
            <person name="Ezra D."/>
            <person name="Gonzalez J."/>
            <person name="Henrissat B."/>
            <person name="Kuo A."/>
            <person name="Liang C."/>
            <person name="Lipzen A."/>
            <person name="Lutzoni F."/>
            <person name="Magnuson J."/>
            <person name="Mondo S."/>
            <person name="Nolan M."/>
            <person name="Ohm R."/>
            <person name="Pangilinan J."/>
            <person name="Park H.-J."/>
            <person name="Ramirez L."/>
            <person name="Alfaro M."/>
            <person name="Sun H."/>
            <person name="Tritt A."/>
            <person name="Yoshinaga Y."/>
            <person name="Zwiers L.-H."/>
            <person name="Turgeon B."/>
            <person name="Goodwin S."/>
            <person name="Spatafora J."/>
            <person name="Crous P."/>
            <person name="Grigoriev I."/>
        </authorList>
    </citation>
    <scope>NUCLEOTIDE SEQUENCE</scope>
    <source>
        <strain evidence="6">CBS 109.77</strain>
    </source>
</reference>
<accession>A0A6A6X9E2</accession>
<feature type="signal peptide" evidence="4">
    <location>
        <begin position="1"/>
        <end position="21"/>
    </location>
</feature>
<dbReference type="Gene3D" id="3.40.1210.10">
    <property type="entry name" value="Survival protein SurE-like phosphatase/nucleotidase"/>
    <property type="match status" value="1"/>
</dbReference>
<dbReference type="PANTHER" id="PTHR30457:SF0">
    <property type="entry name" value="PHOSPHATASE, PUTATIVE (AFU_ORTHOLOGUE AFUA_4G01070)-RELATED"/>
    <property type="match status" value="1"/>
</dbReference>
<organism evidence="6 7">
    <name type="scientific">Melanomma pulvis-pyrius CBS 109.77</name>
    <dbReference type="NCBI Taxonomy" id="1314802"/>
    <lineage>
        <taxon>Eukaryota</taxon>
        <taxon>Fungi</taxon>
        <taxon>Dikarya</taxon>
        <taxon>Ascomycota</taxon>
        <taxon>Pezizomycotina</taxon>
        <taxon>Dothideomycetes</taxon>
        <taxon>Pleosporomycetidae</taxon>
        <taxon>Pleosporales</taxon>
        <taxon>Melanommataceae</taxon>
        <taxon>Melanomma</taxon>
    </lineage>
</organism>
<dbReference type="InterPro" id="IPR030048">
    <property type="entry name" value="SurE"/>
</dbReference>
<keyword evidence="2" id="KW-0479">Metal-binding</keyword>
<evidence type="ECO:0000259" key="5">
    <source>
        <dbReference type="Pfam" id="PF01975"/>
    </source>
</evidence>
<dbReference type="Pfam" id="PF01975">
    <property type="entry name" value="SurE"/>
    <property type="match status" value="1"/>
</dbReference>
<sequence>MRVSIATALTTALGLAQVSSGIKILMNNDDGFGGGNIRELYRLLKGAGHDVIIVAPAVQQSGQGGRTDFTTSPNLTAPTQYNIIPAGAPSLGTDPNDSNIWYYNGTPAACTFVALDYVLPNFYPDWTGAPDLFLSGPNYGVNLGAFVYSLSGTLGATYAAIARSIPGIALSASNKALSYKDVTNTSNPATWAATVSFKVVEQFIDNTGPSQPILPLGYGVNVNIPPLTSAELPPVVKTRMTGEAEVDYAAYNETSGLFTWENLRPRAAGVNACYNGDCSLPGETYVVGGGGVSVSVFTIDYDAPSVPYTEMVFEKAASLFEGAGGGDGNGTYKAKRHLTARRELFVGRDLKD</sequence>
<gene>
    <name evidence="6" type="ORF">K505DRAFT_418156</name>
</gene>
<dbReference type="InterPro" id="IPR036523">
    <property type="entry name" value="SurE-like_sf"/>
</dbReference>
<feature type="domain" description="Survival protein SurE-like phosphatase/nucleotidase" evidence="5">
    <location>
        <begin position="24"/>
        <end position="241"/>
    </location>
</feature>
<evidence type="ECO:0000256" key="2">
    <source>
        <dbReference type="ARBA" id="ARBA00022723"/>
    </source>
</evidence>
<comment type="similarity">
    <text evidence="1">Belongs to the SurE nucleotidase family.</text>
</comment>
<protein>
    <submittedName>
        <fullName evidence="6">Sure-like protein</fullName>
    </submittedName>
</protein>
<proteinExistence type="inferred from homology"/>
<evidence type="ECO:0000256" key="1">
    <source>
        <dbReference type="ARBA" id="ARBA00011062"/>
    </source>
</evidence>
<keyword evidence="3" id="KW-0378">Hydrolase</keyword>
<evidence type="ECO:0000256" key="4">
    <source>
        <dbReference type="SAM" id="SignalP"/>
    </source>
</evidence>
<dbReference type="EMBL" id="MU001951">
    <property type="protein sequence ID" value="KAF2792871.1"/>
    <property type="molecule type" value="Genomic_DNA"/>
</dbReference>
<dbReference type="SUPFAM" id="SSF64167">
    <property type="entry name" value="SurE-like"/>
    <property type="match status" value="1"/>
</dbReference>
<keyword evidence="7" id="KW-1185">Reference proteome</keyword>
<feature type="chain" id="PRO_5025633309" evidence="4">
    <location>
        <begin position="22"/>
        <end position="352"/>
    </location>
</feature>
<dbReference type="InterPro" id="IPR002828">
    <property type="entry name" value="SurE-like_Pase/nucleotidase"/>
</dbReference>
<dbReference type="GO" id="GO:0008252">
    <property type="term" value="F:nucleotidase activity"/>
    <property type="evidence" value="ECO:0007669"/>
    <property type="project" value="InterPro"/>
</dbReference>
<evidence type="ECO:0000313" key="7">
    <source>
        <dbReference type="Proteomes" id="UP000799757"/>
    </source>
</evidence>
<dbReference type="AlphaFoldDB" id="A0A6A6X9E2"/>
<dbReference type="GO" id="GO:0046872">
    <property type="term" value="F:metal ion binding"/>
    <property type="evidence" value="ECO:0007669"/>
    <property type="project" value="UniProtKB-KW"/>
</dbReference>
<dbReference type="OrthoDB" id="4018688at2759"/>